<comment type="caution">
    <text evidence="2">The sequence shown here is derived from an EMBL/GenBank/DDBJ whole genome shotgun (WGS) entry which is preliminary data.</text>
</comment>
<evidence type="ECO:0000259" key="1">
    <source>
        <dbReference type="SMART" id="SM00635"/>
    </source>
</evidence>
<sequence>MNKTTTSLVVGANETLTATVAPTNATDKTVTYKSSDTSVATVDSTGKVSGVKAGTADITVTTKDGSKTAKCTVTVTAA</sequence>
<dbReference type="Gene3D" id="2.60.40.1080">
    <property type="match status" value="1"/>
</dbReference>
<feature type="domain" description="BIG2" evidence="1">
    <location>
        <begin position="2"/>
        <end position="72"/>
    </location>
</feature>
<organism evidence="2 3">
    <name type="scientific">Enterococcus avium</name>
    <name type="common">Streptococcus avium</name>
    <dbReference type="NCBI Taxonomy" id="33945"/>
    <lineage>
        <taxon>Bacteria</taxon>
        <taxon>Bacillati</taxon>
        <taxon>Bacillota</taxon>
        <taxon>Bacilli</taxon>
        <taxon>Lactobacillales</taxon>
        <taxon>Enterococcaceae</taxon>
        <taxon>Enterococcus</taxon>
    </lineage>
</organism>
<proteinExistence type="predicted"/>
<dbReference type="SMART" id="SM00635">
    <property type="entry name" value="BID_2"/>
    <property type="match status" value="1"/>
</dbReference>
<name>A0A437UPB3_ENTAV</name>
<accession>A0A437UPB3</accession>
<dbReference type="Proteomes" id="UP000288388">
    <property type="component" value="Unassembled WGS sequence"/>
</dbReference>
<dbReference type="InterPro" id="IPR008964">
    <property type="entry name" value="Invasin/intimin_cell_adhesion"/>
</dbReference>
<reference evidence="2 3" key="1">
    <citation type="submission" date="2018-12" db="EMBL/GenBank/DDBJ databases">
        <title>A novel vanA-carrying plasmid in a clinical isolate of Enterococcus avium.</title>
        <authorList>
            <person name="Bernasconi O.J."/>
            <person name="Luzzaro F."/>
            <person name="Endimiani A."/>
        </authorList>
    </citation>
    <scope>NUCLEOTIDE SEQUENCE [LARGE SCALE GENOMIC DNA]</scope>
    <source>
        <strain evidence="2 3">LC0559/18</strain>
    </source>
</reference>
<dbReference type="RefSeq" id="WP_127979184.1">
    <property type="nucleotide sequence ID" value="NZ_JBEFPT010000084.1"/>
</dbReference>
<dbReference type="InterPro" id="IPR003343">
    <property type="entry name" value="Big_2"/>
</dbReference>
<gene>
    <name evidence="2" type="ORF">EK398_11845</name>
</gene>
<dbReference type="EMBL" id="RYZS01000001">
    <property type="protein sequence ID" value="RVU95469.1"/>
    <property type="molecule type" value="Genomic_DNA"/>
</dbReference>
<dbReference type="Pfam" id="PF02368">
    <property type="entry name" value="Big_2"/>
    <property type="match status" value="1"/>
</dbReference>
<evidence type="ECO:0000313" key="3">
    <source>
        <dbReference type="Proteomes" id="UP000288388"/>
    </source>
</evidence>
<dbReference type="AlphaFoldDB" id="A0A437UPB3"/>
<dbReference type="SUPFAM" id="SSF49373">
    <property type="entry name" value="Invasin/intimin cell-adhesion fragments"/>
    <property type="match status" value="1"/>
</dbReference>
<evidence type="ECO:0000313" key="2">
    <source>
        <dbReference type="EMBL" id="RVU95469.1"/>
    </source>
</evidence>
<protein>
    <submittedName>
        <fullName evidence="2">Ig domain-containing protein</fullName>
    </submittedName>
</protein>